<dbReference type="PROSITE" id="PS50405">
    <property type="entry name" value="GST_CTER"/>
    <property type="match status" value="1"/>
</dbReference>
<dbReference type="SUPFAM" id="SSF52833">
    <property type="entry name" value="Thioredoxin-like"/>
    <property type="match status" value="1"/>
</dbReference>
<dbReference type="Gene3D" id="1.20.1050.10">
    <property type="match status" value="1"/>
</dbReference>
<dbReference type="Gene3D" id="3.40.30.10">
    <property type="entry name" value="Glutaredoxin"/>
    <property type="match status" value="1"/>
</dbReference>
<dbReference type="PANTHER" id="PTHR43968:SF6">
    <property type="entry name" value="GLUTATHIONE S-TRANSFERASE OMEGA"/>
    <property type="match status" value="1"/>
</dbReference>
<dbReference type="CDD" id="cd00570">
    <property type="entry name" value="GST_N_family"/>
    <property type="match status" value="1"/>
</dbReference>
<name>A0A5M3MEN8_CONPW</name>
<dbReference type="OrthoDB" id="4951845at2759"/>
<comment type="caution">
    <text evidence="3">The sequence shown here is derived from an EMBL/GenBank/DDBJ whole genome shotgun (WGS) entry which is preliminary data.</text>
</comment>
<proteinExistence type="predicted"/>
<gene>
    <name evidence="3" type="ORF">CONPUDRAFT_129522</name>
</gene>
<dbReference type="EMBL" id="JH711584">
    <property type="protein sequence ID" value="EIW77264.1"/>
    <property type="molecule type" value="Genomic_DNA"/>
</dbReference>
<dbReference type="InterPro" id="IPR050983">
    <property type="entry name" value="GST_Omega/HSP26"/>
</dbReference>
<dbReference type="OMA" id="FGACFCP"/>
<dbReference type="Pfam" id="PF13409">
    <property type="entry name" value="GST_N_2"/>
    <property type="match status" value="1"/>
</dbReference>
<sequence length="274" mass="30757">MTVGADKDYPSEATGPALETVNKHAADSDIVLFGSWFCPFVQRVWVAAEYLGISYKANEVDPYQKPKELVELSHKGLVPALRLNSFSPPRALNESTVIMDYLEDLASTTTKRSLFPPSTDAYARALVRLQADHISRTLVPAFYRYLQSQDQQAQIDHGKEFVDTLEHLASLFERAEREVGGTGMWKEGGELGYADAMVGPWIFRANNVLTHYRGFEMPQTPKFSAWVQRLLEHPAFRCTCSTDDIYVQAYLRYASNRPNTSQVANAINSGRALP</sequence>
<dbReference type="RefSeq" id="XP_007772671.1">
    <property type="nucleotide sequence ID" value="XM_007774481.1"/>
</dbReference>
<evidence type="ECO:0000313" key="3">
    <source>
        <dbReference type="EMBL" id="EIW77264.1"/>
    </source>
</evidence>
<dbReference type="GeneID" id="19200207"/>
<organism evidence="3 4">
    <name type="scientific">Coniophora puteana (strain RWD-64-598)</name>
    <name type="common">Brown rot fungus</name>
    <dbReference type="NCBI Taxonomy" id="741705"/>
    <lineage>
        <taxon>Eukaryota</taxon>
        <taxon>Fungi</taxon>
        <taxon>Dikarya</taxon>
        <taxon>Basidiomycota</taxon>
        <taxon>Agaricomycotina</taxon>
        <taxon>Agaricomycetes</taxon>
        <taxon>Agaricomycetidae</taxon>
        <taxon>Boletales</taxon>
        <taxon>Coniophorineae</taxon>
        <taxon>Coniophoraceae</taxon>
        <taxon>Coniophora</taxon>
    </lineage>
</organism>
<dbReference type="InterPro" id="IPR040079">
    <property type="entry name" value="Glutathione_S-Trfase"/>
</dbReference>
<dbReference type="GO" id="GO:0005737">
    <property type="term" value="C:cytoplasm"/>
    <property type="evidence" value="ECO:0007669"/>
    <property type="project" value="TreeGrafter"/>
</dbReference>
<dbReference type="CDD" id="cd00299">
    <property type="entry name" value="GST_C_family"/>
    <property type="match status" value="1"/>
</dbReference>
<dbReference type="InterPro" id="IPR004045">
    <property type="entry name" value="Glutathione_S-Trfase_N"/>
</dbReference>
<dbReference type="AlphaFoldDB" id="A0A5M3MEN8"/>
<keyword evidence="4" id="KW-1185">Reference proteome</keyword>
<protein>
    <submittedName>
        <fullName evidence="3">Glutathione S-transferase C-terminal-like protein</fullName>
    </submittedName>
</protein>
<dbReference type="GO" id="GO:0016740">
    <property type="term" value="F:transferase activity"/>
    <property type="evidence" value="ECO:0007669"/>
    <property type="project" value="UniProtKB-KW"/>
</dbReference>
<reference evidence="4" key="1">
    <citation type="journal article" date="2012" name="Science">
        <title>The Paleozoic origin of enzymatic lignin decomposition reconstructed from 31 fungal genomes.</title>
        <authorList>
            <person name="Floudas D."/>
            <person name="Binder M."/>
            <person name="Riley R."/>
            <person name="Barry K."/>
            <person name="Blanchette R.A."/>
            <person name="Henrissat B."/>
            <person name="Martinez A.T."/>
            <person name="Otillar R."/>
            <person name="Spatafora J.W."/>
            <person name="Yadav J.S."/>
            <person name="Aerts A."/>
            <person name="Benoit I."/>
            <person name="Boyd A."/>
            <person name="Carlson A."/>
            <person name="Copeland A."/>
            <person name="Coutinho P.M."/>
            <person name="de Vries R.P."/>
            <person name="Ferreira P."/>
            <person name="Findley K."/>
            <person name="Foster B."/>
            <person name="Gaskell J."/>
            <person name="Glotzer D."/>
            <person name="Gorecki P."/>
            <person name="Heitman J."/>
            <person name="Hesse C."/>
            <person name="Hori C."/>
            <person name="Igarashi K."/>
            <person name="Jurgens J.A."/>
            <person name="Kallen N."/>
            <person name="Kersten P."/>
            <person name="Kohler A."/>
            <person name="Kuees U."/>
            <person name="Kumar T.K.A."/>
            <person name="Kuo A."/>
            <person name="LaButti K."/>
            <person name="Larrondo L.F."/>
            <person name="Lindquist E."/>
            <person name="Ling A."/>
            <person name="Lombard V."/>
            <person name="Lucas S."/>
            <person name="Lundell T."/>
            <person name="Martin R."/>
            <person name="McLaughlin D.J."/>
            <person name="Morgenstern I."/>
            <person name="Morin E."/>
            <person name="Murat C."/>
            <person name="Nagy L.G."/>
            <person name="Nolan M."/>
            <person name="Ohm R.A."/>
            <person name="Patyshakuliyeva A."/>
            <person name="Rokas A."/>
            <person name="Ruiz-Duenas F.J."/>
            <person name="Sabat G."/>
            <person name="Salamov A."/>
            <person name="Samejima M."/>
            <person name="Schmutz J."/>
            <person name="Slot J.C."/>
            <person name="St John F."/>
            <person name="Stenlid J."/>
            <person name="Sun H."/>
            <person name="Sun S."/>
            <person name="Syed K."/>
            <person name="Tsang A."/>
            <person name="Wiebenga A."/>
            <person name="Young D."/>
            <person name="Pisabarro A."/>
            <person name="Eastwood D.C."/>
            <person name="Martin F."/>
            <person name="Cullen D."/>
            <person name="Grigoriev I.V."/>
            <person name="Hibbett D.S."/>
        </authorList>
    </citation>
    <scope>NUCLEOTIDE SEQUENCE [LARGE SCALE GENOMIC DNA]</scope>
    <source>
        <strain evidence="4">RWD-64-598 SS2</strain>
    </source>
</reference>
<evidence type="ECO:0000259" key="2">
    <source>
        <dbReference type="PROSITE" id="PS50405"/>
    </source>
</evidence>
<dbReference type="InterPro" id="IPR036282">
    <property type="entry name" value="Glutathione-S-Trfase_C_sf"/>
</dbReference>
<dbReference type="SUPFAM" id="SSF47616">
    <property type="entry name" value="GST C-terminal domain-like"/>
    <property type="match status" value="1"/>
</dbReference>
<dbReference type="SFLD" id="SFLDS00019">
    <property type="entry name" value="Glutathione_Transferase_(cytos"/>
    <property type="match status" value="1"/>
</dbReference>
<keyword evidence="3" id="KW-0808">Transferase</keyword>
<dbReference type="KEGG" id="cput:CONPUDRAFT_129522"/>
<dbReference type="InterPro" id="IPR010987">
    <property type="entry name" value="Glutathione-S-Trfase_C-like"/>
</dbReference>
<feature type="domain" description="GST N-terminal" evidence="1">
    <location>
        <begin position="28"/>
        <end position="110"/>
    </location>
</feature>
<dbReference type="PANTHER" id="PTHR43968">
    <property type="match status" value="1"/>
</dbReference>
<evidence type="ECO:0000313" key="4">
    <source>
        <dbReference type="Proteomes" id="UP000053558"/>
    </source>
</evidence>
<dbReference type="SFLD" id="SFLDG00358">
    <property type="entry name" value="Main_(cytGST)"/>
    <property type="match status" value="1"/>
</dbReference>
<dbReference type="Proteomes" id="UP000053558">
    <property type="component" value="Unassembled WGS sequence"/>
</dbReference>
<evidence type="ECO:0000259" key="1">
    <source>
        <dbReference type="PROSITE" id="PS50404"/>
    </source>
</evidence>
<dbReference type="PROSITE" id="PS50404">
    <property type="entry name" value="GST_NTER"/>
    <property type="match status" value="1"/>
</dbReference>
<feature type="domain" description="GST C-terminal" evidence="2">
    <location>
        <begin position="120"/>
        <end position="262"/>
    </location>
</feature>
<dbReference type="InterPro" id="IPR036249">
    <property type="entry name" value="Thioredoxin-like_sf"/>
</dbReference>
<accession>A0A5M3MEN8</accession>